<keyword evidence="8 11" id="KW-0378">Hydrolase</keyword>
<feature type="domain" description="Toprim" evidence="13">
    <location>
        <begin position="7"/>
        <end position="93"/>
    </location>
</feature>
<dbReference type="Proteomes" id="UP000198571">
    <property type="component" value="Unassembled WGS sequence"/>
</dbReference>
<dbReference type="HAMAP" id="MF_01469">
    <property type="entry name" value="RNase_M5"/>
    <property type="match status" value="1"/>
</dbReference>
<evidence type="ECO:0000313" key="15">
    <source>
        <dbReference type="Proteomes" id="UP000198571"/>
    </source>
</evidence>
<keyword evidence="7 11" id="KW-0255">Endonuclease</keyword>
<comment type="catalytic activity">
    <reaction evidence="11">
        <text>Endonucleolytic cleavage of RNA, removing 21 and 42 nucleotides, respectively, from the 5'- and 3'-termini of a 5S-rRNA precursor.</text>
        <dbReference type="EC" id="3.1.26.8"/>
    </reaction>
</comment>
<keyword evidence="3 11" id="KW-0698">rRNA processing</keyword>
<dbReference type="InterPro" id="IPR004466">
    <property type="entry name" value="RNase_M5"/>
</dbReference>
<comment type="subcellular location">
    <subcellularLocation>
        <location evidence="11">Cytoplasm</location>
    </subcellularLocation>
</comment>
<evidence type="ECO:0000256" key="4">
    <source>
        <dbReference type="ARBA" id="ARBA00022722"/>
    </source>
</evidence>
<dbReference type="SMART" id="SM00493">
    <property type="entry name" value="TOPRIM"/>
    <property type="match status" value="1"/>
</dbReference>
<comment type="function">
    <text evidence="11">Required for correct processing of both the 5' and 3' ends of 5S rRNA precursor. Cleaves both sides of a double-stranded region yielding mature 5S rRNA in one step.</text>
</comment>
<evidence type="ECO:0000313" key="14">
    <source>
        <dbReference type="EMBL" id="SES40676.1"/>
    </source>
</evidence>
<evidence type="ECO:0000256" key="11">
    <source>
        <dbReference type="HAMAP-Rule" id="MF_01469"/>
    </source>
</evidence>
<dbReference type="SUPFAM" id="SSF110455">
    <property type="entry name" value="Toprim domain"/>
    <property type="match status" value="1"/>
</dbReference>
<keyword evidence="1 11" id="KW-0963">Cytoplasm</keyword>
<dbReference type="GO" id="GO:0043822">
    <property type="term" value="F:ribonuclease M5 activity"/>
    <property type="evidence" value="ECO:0007669"/>
    <property type="project" value="UniProtKB-UniRule"/>
</dbReference>
<dbReference type="RefSeq" id="WP_093055882.1">
    <property type="nucleotide sequence ID" value="NZ_FOGT01000024.1"/>
</dbReference>
<dbReference type="AlphaFoldDB" id="A0A1H9X3C6"/>
<organism evidence="14 15">
    <name type="scientific">Salipaludibacillus aurantiacus</name>
    <dbReference type="NCBI Taxonomy" id="1601833"/>
    <lineage>
        <taxon>Bacteria</taxon>
        <taxon>Bacillati</taxon>
        <taxon>Bacillota</taxon>
        <taxon>Bacilli</taxon>
        <taxon>Bacillales</taxon>
        <taxon>Bacillaceae</taxon>
    </lineage>
</organism>
<dbReference type="NCBIfam" id="TIGR00334">
    <property type="entry name" value="5S_RNA_mat_M5"/>
    <property type="match status" value="1"/>
</dbReference>
<dbReference type="GO" id="GO:0006364">
    <property type="term" value="P:rRNA processing"/>
    <property type="evidence" value="ECO:0007669"/>
    <property type="project" value="UniProtKB-UniRule"/>
</dbReference>
<name>A0A1H9X3C6_9BACI</name>
<proteinExistence type="inferred from homology"/>
<keyword evidence="9" id="KW-0460">Magnesium</keyword>
<evidence type="ECO:0000256" key="2">
    <source>
        <dbReference type="ARBA" id="ARBA00022517"/>
    </source>
</evidence>
<gene>
    <name evidence="11" type="primary">rnmV</name>
    <name evidence="14" type="ORF">SAMN05518684_12417</name>
</gene>
<dbReference type="InterPro" id="IPR006171">
    <property type="entry name" value="TOPRIM_dom"/>
</dbReference>
<dbReference type="Pfam" id="PF13331">
    <property type="entry name" value="DUF4093"/>
    <property type="match status" value="1"/>
</dbReference>
<keyword evidence="2 11" id="KW-0690">Ribosome biogenesis</keyword>
<sequence length="193" mass="21711">MERKKIYEMIVVEGKNDTNTLKSWFDCDTIETNGSALSESTIEKIRLALKKRGVIVFTDPDYPGEKIRKTIDRDVPGCKHAFVNKESASDSRKGKIGIEHAGRIELTAALMAVKPSFSEKEVPSGHKEISPSDLQRAGLIAGPLSKTKRELLGKELHIGYTNGKQLYKRLKQFRISYDDFNNALSKVEKELQD</sequence>
<evidence type="ECO:0000256" key="1">
    <source>
        <dbReference type="ARBA" id="ARBA00022490"/>
    </source>
</evidence>
<evidence type="ECO:0000256" key="5">
    <source>
        <dbReference type="ARBA" id="ARBA00022723"/>
    </source>
</evidence>
<evidence type="ECO:0000256" key="9">
    <source>
        <dbReference type="ARBA" id="ARBA00022842"/>
    </source>
</evidence>
<evidence type="ECO:0000256" key="12">
    <source>
        <dbReference type="NCBIfam" id="TIGR00334"/>
    </source>
</evidence>
<dbReference type="GO" id="GO:0005737">
    <property type="term" value="C:cytoplasm"/>
    <property type="evidence" value="ECO:0007669"/>
    <property type="project" value="UniProtKB-SubCell"/>
</dbReference>
<dbReference type="InterPro" id="IPR034141">
    <property type="entry name" value="TOPRIM_RNase_M5-like"/>
</dbReference>
<evidence type="ECO:0000256" key="7">
    <source>
        <dbReference type="ARBA" id="ARBA00022759"/>
    </source>
</evidence>
<protein>
    <recommendedName>
        <fullName evidence="11 12">Ribonuclease M5</fullName>
        <ecNumber evidence="11 12">3.1.26.8</ecNumber>
    </recommendedName>
    <alternativeName>
        <fullName evidence="11">RNase M5</fullName>
    </alternativeName>
    <alternativeName>
        <fullName evidence="11">Ribosomal RNA terminal maturase M5</fullName>
    </alternativeName>
</protein>
<keyword evidence="15" id="KW-1185">Reference proteome</keyword>
<evidence type="ECO:0000256" key="8">
    <source>
        <dbReference type="ARBA" id="ARBA00022801"/>
    </source>
</evidence>
<dbReference type="STRING" id="1601833.SAMN05518684_12417"/>
<dbReference type="PANTHER" id="PTHR39156:SF1">
    <property type="entry name" value="RIBONUCLEASE M5"/>
    <property type="match status" value="1"/>
</dbReference>
<dbReference type="GO" id="GO:0019843">
    <property type="term" value="F:rRNA binding"/>
    <property type="evidence" value="ECO:0007669"/>
    <property type="project" value="UniProtKB-KW"/>
</dbReference>
<reference evidence="15" key="1">
    <citation type="submission" date="2016-10" db="EMBL/GenBank/DDBJ databases">
        <authorList>
            <person name="Varghese N."/>
            <person name="Submissions S."/>
        </authorList>
    </citation>
    <scope>NUCLEOTIDE SEQUENCE [LARGE SCALE GENOMIC DNA]</scope>
    <source>
        <strain evidence="15">S9</strain>
    </source>
</reference>
<dbReference type="InterPro" id="IPR025156">
    <property type="entry name" value="RNase_M5_C"/>
</dbReference>
<keyword evidence="6 11" id="KW-0699">rRNA-binding</keyword>
<accession>A0A1H9X3C6</accession>
<dbReference type="PROSITE" id="PS50880">
    <property type="entry name" value="TOPRIM"/>
    <property type="match status" value="1"/>
</dbReference>
<keyword evidence="5" id="KW-0479">Metal-binding</keyword>
<keyword evidence="10 11" id="KW-0694">RNA-binding</keyword>
<dbReference type="GO" id="GO:0046872">
    <property type="term" value="F:metal ion binding"/>
    <property type="evidence" value="ECO:0007669"/>
    <property type="project" value="UniProtKB-KW"/>
</dbReference>
<comment type="similarity">
    <text evidence="11">Belongs to the ribonuclease M5 family.</text>
</comment>
<evidence type="ECO:0000256" key="3">
    <source>
        <dbReference type="ARBA" id="ARBA00022552"/>
    </source>
</evidence>
<dbReference type="PANTHER" id="PTHR39156">
    <property type="entry name" value="RIBONUCLEASE M5"/>
    <property type="match status" value="1"/>
</dbReference>
<evidence type="ECO:0000256" key="6">
    <source>
        <dbReference type="ARBA" id="ARBA00022730"/>
    </source>
</evidence>
<dbReference type="EMBL" id="FOGT01000024">
    <property type="protein sequence ID" value="SES40676.1"/>
    <property type="molecule type" value="Genomic_DNA"/>
</dbReference>
<evidence type="ECO:0000256" key="10">
    <source>
        <dbReference type="ARBA" id="ARBA00022884"/>
    </source>
</evidence>
<evidence type="ECO:0000259" key="13">
    <source>
        <dbReference type="PROSITE" id="PS50880"/>
    </source>
</evidence>
<dbReference type="CDD" id="cd01027">
    <property type="entry name" value="TOPRIM_RNase_M5_like"/>
    <property type="match status" value="1"/>
</dbReference>
<dbReference type="Pfam" id="PF01751">
    <property type="entry name" value="Toprim"/>
    <property type="match status" value="1"/>
</dbReference>
<dbReference type="Gene3D" id="3.40.1360.10">
    <property type="match status" value="1"/>
</dbReference>
<dbReference type="EC" id="3.1.26.8" evidence="11 12"/>
<dbReference type="FunFam" id="3.40.1360.10:FF:000006">
    <property type="entry name" value="Ribonuclease M5"/>
    <property type="match status" value="1"/>
</dbReference>
<dbReference type="OrthoDB" id="9791329at2"/>
<keyword evidence="4 11" id="KW-0540">Nuclease</keyword>